<reference evidence="2 3" key="1">
    <citation type="submission" date="2020-02" db="EMBL/GenBank/DDBJ databases">
        <title>Whole Genome Shotgun Sequence of Streptomyces sp. strain CWH03.</title>
        <authorList>
            <person name="Dohra H."/>
            <person name="Kodani S."/>
            <person name="Yamamura H."/>
        </authorList>
    </citation>
    <scope>NUCLEOTIDE SEQUENCE [LARGE SCALE GENOMIC DNA]</scope>
    <source>
        <strain evidence="2 3">CWH03</strain>
    </source>
</reference>
<dbReference type="Gene3D" id="2.40.10.10">
    <property type="entry name" value="Trypsin-like serine proteases"/>
    <property type="match status" value="1"/>
</dbReference>
<dbReference type="RefSeq" id="WP_173263417.1">
    <property type="nucleotide sequence ID" value="NZ_BLLG01000004.1"/>
</dbReference>
<dbReference type="SUPFAM" id="SSF50494">
    <property type="entry name" value="Trypsin-like serine proteases"/>
    <property type="match status" value="1"/>
</dbReference>
<proteinExistence type="predicted"/>
<name>A0A6A0AQY5_9ACTN</name>
<evidence type="ECO:0000256" key="1">
    <source>
        <dbReference type="SAM" id="MobiDB-lite"/>
    </source>
</evidence>
<protein>
    <submittedName>
        <fullName evidence="2">Trypsin-like peptidase domain-containing protein</fullName>
    </submittedName>
</protein>
<evidence type="ECO:0000313" key="3">
    <source>
        <dbReference type="Proteomes" id="UP000484988"/>
    </source>
</evidence>
<feature type="compositionally biased region" description="Gly residues" evidence="1">
    <location>
        <begin position="789"/>
        <end position="801"/>
    </location>
</feature>
<feature type="region of interest" description="Disordered" evidence="1">
    <location>
        <begin position="781"/>
        <end position="818"/>
    </location>
</feature>
<comment type="caution">
    <text evidence="2">The sequence shown here is derived from an EMBL/GenBank/DDBJ whole genome shotgun (WGS) entry which is preliminary data.</text>
</comment>
<dbReference type="InterPro" id="IPR043504">
    <property type="entry name" value="Peptidase_S1_PA_chymotrypsin"/>
</dbReference>
<dbReference type="InterPro" id="IPR009003">
    <property type="entry name" value="Peptidase_S1_PA"/>
</dbReference>
<evidence type="ECO:0000313" key="2">
    <source>
        <dbReference type="EMBL" id="GFH35399.1"/>
    </source>
</evidence>
<dbReference type="EMBL" id="BLLG01000004">
    <property type="protein sequence ID" value="GFH35399.1"/>
    <property type="molecule type" value="Genomic_DNA"/>
</dbReference>
<sequence length="1245" mass="128678">MGREDLATLVRICDPAGRPRGTGFAVDDRGTVVTSHEAVAGLDRILLGVPGGAPRVAEGVTLLPEAGLALVRTGGLGLTPLPLALRDRPGKGAYVRIPAGGWREARVLGEIPAGYTADGRAHHLHGALELAVGTGGSDALGPGGTAGGGPVVDTATGSVVAVLAGTAPDTAHPVAGLAVPLRTAAARDPGGPLGALLRRNARTVPGFGADLNHAGARRLAAVSLGPAGPAGGAGTRADPVERPHAVRGFAEFEASPAHVLALTGALGSGRTTALAALAARRAHGADAGVSIWLRGADLAADDRDLADAVARVLVRSGRVVAGSTAHRGGPWAVPAAGAEAAPEHVARVAREAGRPLFVLLDGPEEMPAALAARLPDWTAETARWLRDHGVRLVVGCRPEYWERAAALYPEADVHRPALRLGPLTAREAEQAMARLGLPAGATAAADARHPLALGLLAEVRDAMPAEVPGQPSREEILTAHTDLMCLRAATRIAETWGQGCDGAAVRLLAARVAGRVHEAARRCLGPGGGGLDRQAFGEIFPWRTGWASAVLATGLLVPAGAGYRFAHEEVAEWLQAAHLDVDTVLHPLLNRQGPAAADAEGPGLPLHRRGTVVHALLLLDRRSGESALAPRLRALVDALDGLDGLDGLDRPAVAGGVNGPSGLDVPDGVVVLRGCEATRGSRGACGCGGCRTTGASGTGEAAGVDIRWWAAGLLRETLLRVPHARRYLGVLRTLADRVTRSALRPGGPPRASGPEEFGPAFWQALHIGEAERLDLLRRLVPADGPPERTGGGGTGAGGARGANGPSTSHQRPEDFGAPRPPRYLDAVAERLARSPRAVQPLLCRWFTDGRPLPAAPGAAIRPTVAAAAQALLHTHRGRAVDDLCEALVSTAHPRARELLTALTEDEPSALCRAVDRWAHDDTRPARRLAAAAYAPAVAARVTDRADRDLLRYAALALLARPADTALHGAALAVLVRDPRTRPSYLARAVDAYRAHDPGVPAGVLAAAAPTHPEPVFAAFRAALRSPGGGADDVLRALAGLEGPDPARRAAALVSEYVRLRPSGAVHAAAFVALRLRQGVPARAALLPLVVDLLRGSPASVRCALAAVLGAPGSPAREPLRAELLDVLLEHERREGGDPEVLDTVLQAAVRAPAVRPSDPRVRELVRRVGLLLVRTPGGANRFDRSLVELARQVPGFAAEAVSWQAGEPGEWAVVVGPRARRTLEALGSRVPMPTALRGHGSLRPA</sequence>
<keyword evidence="3" id="KW-1185">Reference proteome</keyword>
<organism evidence="2 3">
    <name type="scientific">Streptomyces pacificus</name>
    <dbReference type="NCBI Taxonomy" id="2705029"/>
    <lineage>
        <taxon>Bacteria</taxon>
        <taxon>Bacillati</taxon>
        <taxon>Actinomycetota</taxon>
        <taxon>Actinomycetes</taxon>
        <taxon>Kitasatosporales</taxon>
        <taxon>Streptomycetaceae</taxon>
        <taxon>Streptomyces</taxon>
    </lineage>
</organism>
<accession>A0A6A0AQY5</accession>
<dbReference type="AlphaFoldDB" id="A0A6A0AQY5"/>
<gene>
    <name evidence="2" type="ORF">SCWH03_16150</name>
</gene>
<dbReference type="Proteomes" id="UP000484988">
    <property type="component" value="Unassembled WGS sequence"/>
</dbReference>